<dbReference type="AlphaFoldDB" id="R0MTU3"/>
<dbReference type="GO" id="GO:0051301">
    <property type="term" value="P:cell division"/>
    <property type="evidence" value="ECO:0007669"/>
    <property type="project" value="UniProtKB-KW"/>
</dbReference>
<name>R0MTU3_STRMT</name>
<dbReference type="PATRIC" id="fig|1239792.3.peg.1527"/>
<gene>
    <name evidence="2" type="ORF">D064_07815</name>
</gene>
<comment type="caution">
    <text evidence="2">The sequence shown here is derived from an EMBL/GenBank/DDBJ whole genome shotgun (WGS) entry which is preliminary data.</text>
</comment>
<evidence type="ECO:0000313" key="2">
    <source>
        <dbReference type="EMBL" id="EOB21264.1"/>
    </source>
</evidence>
<dbReference type="EMBL" id="AQTT01000021">
    <property type="protein sequence ID" value="EOB21264.1"/>
    <property type="molecule type" value="Genomic_DNA"/>
</dbReference>
<accession>R0MTU3</accession>
<keyword evidence="2" id="KW-0132">Cell division</keyword>
<keyword evidence="2" id="KW-0131">Cell cycle</keyword>
<dbReference type="Proteomes" id="UP000013365">
    <property type="component" value="Unassembled WGS sequence"/>
</dbReference>
<proteinExistence type="predicted"/>
<evidence type="ECO:0000313" key="3">
    <source>
        <dbReference type="Proteomes" id="UP000013365"/>
    </source>
</evidence>
<evidence type="ECO:0000256" key="1">
    <source>
        <dbReference type="SAM" id="MobiDB-lite"/>
    </source>
</evidence>
<feature type="region of interest" description="Disordered" evidence="1">
    <location>
        <begin position="1"/>
        <end position="38"/>
    </location>
</feature>
<organism evidence="2 3">
    <name type="scientific">Streptococcus mitis 11/5</name>
    <dbReference type="NCBI Taxonomy" id="1239792"/>
    <lineage>
        <taxon>Bacteria</taxon>
        <taxon>Bacillati</taxon>
        <taxon>Bacillota</taxon>
        <taxon>Bacilli</taxon>
        <taxon>Lactobacillales</taxon>
        <taxon>Streptococcaceae</taxon>
        <taxon>Streptococcus</taxon>
        <taxon>Streptococcus mitis group</taxon>
    </lineage>
</organism>
<sequence>MYEEPEVAPSHYSGPTPATEAVNSEPGFAAPQESVTIL</sequence>
<reference evidence="2 3" key="1">
    <citation type="submission" date="2013-04" db="EMBL/GenBank/DDBJ databases">
        <authorList>
            <person name="Ikryannikova L.N."/>
            <person name="Ilina E.N."/>
            <person name="Kostryukova E.S."/>
            <person name="Semashko T.A."/>
            <person name="Karpova I.Y.U."/>
            <person name="Larin A.K."/>
            <person name="Ischenko D.S."/>
            <person name="Alekseev D.G."/>
            <person name="Klimova E.A."/>
            <person name="Filimonova A.V."/>
            <person name="Savinova T.A."/>
            <person name="Filimonova O.Y.U."/>
            <person name="Dubovickaya V.A."/>
            <person name="Sidorenko S.V."/>
            <person name="Govorun V.M."/>
        </authorList>
    </citation>
    <scope>NUCLEOTIDE SEQUENCE [LARGE SCALE GENOMIC DNA]</scope>
    <source>
        <strain evidence="2 3">11/5</strain>
    </source>
</reference>
<protein>
    <submittedName>
        <fullName evidence="2">Cell division protein DivIVA</fullName>
    </submittedName>
</protein>